<sequence>MTDEVARLVLRHNYGQSQILSTAMLVSTMRINDHRRLMQDLEKAGRLDRELEYLPGEEQCAELVRNGQGLSRPEIAVLLAYSKLWLCDQLVAAGVGEDQDLAEELYSYFPSAVCDRFGTALQQHPLHAEVLATHLTNLLCNRMGSTFISYVMGEVHCNALEAVRAWYLARDLLDVSSLWQELETCETRLDDTLFRQQLLHIHAQLERIVLWLLHRHGNQISISQLRQRYGHHIPEMTASLQEFRDPSEQQACRQECQALQSAGLSQALAERLASLRELSKGLEIIELAQDSGQDNDTARHVYFAVDHYLELGPLRRLIAALPKQDLWQRKARSALTRDVDSALVRACLAVIGGRCEGETLDDRLESWKTASAPILAQLRQLYGEIQAHERPDLPMLSVAVRELNNLQYL</sequence>
<dbReference type="Pfam" id="PF21074">
    <property type="entry name" value="GDH_C"/>
    <property type="match status" value="1"/>
</dbReference>
<dbReference type="GO" id="GO:0004069">
    <property type="term" value="F:L-aspartate:2-oxoglutarate aminotransferase activity"/>
    <property type="evidence" value="ECO:0007669"/>
    <property type="project" value="InterPro"/>
</dbReference>
<dbReference type="GO" id="GO:0004352">
    <property type="term" value="F:glutamate dehydrogenase (NAD+) activity"/>
    <property type="evidence" value="ECO:0007669"/>
    <property type="project" value="InterPro"/>
</dbReference>
<reference evidence="2 3" key="1">
    <citation type="journal article" date="2014" name="Int. J. Syst. Evol. Microbiol.">
        <title>Complete genome sequence of Corynebacterium casei LMG S-19264T (=DSM 44701T), isolated from a smear-ripened cheese.</title>
        <authorList>
            <consortium name="US DOE Joint Genome Institute (JGI-PGF)"/>
            <person name="Walter F."/>
            <person name="Albersmeier A."/>
            <person name="Kalinowski J."/>
            <person name="Ruckert C."/>
        </authorList>
    </citation>
    <scope>NUCLEOTIDE SEQUENCE [LARGE SCALE GENOMIC DNA]</scope>
    <source>
        <strain evidence="2 3">CGMCC 1.7286</strain>
    </source>
</reference>
<dbReference type="PANTHER" id="PTHR43403">
    <property type="entry name" value="NAD-SPECIFIC GLUTAMATE DEHYDROGENASE"/>
    <property type="match status" value="1"/>
</dbReference>
<dbReference type="GO" id="GO:0006538">
    <property type="term" value="P:L-glutamate catabolic process"/>
    <property type="evidence" value="ECO:0007669"/>
    <property type="project" value="InterPro"/>
</dbReference>
<accession>A0A918DY26</accession>
<dbReference type="InterPro" id="IPR007780">
    <property type="entry name" value="NAD_Glu_DH_bac"/>
</dbReference>
<keyword evidence="3" id="KW-1185">Reference proteome</keyword>
<evidence type="ECO:0000259" key="1">
    <source>
        <dbReference type="Pfam" id="PF21074"/>
    </source>
</evidence>
<feature type="domain" description="NAD-specific glutamate dehydrogenase C-terminal" evidence="1">
    <location>
        <begin position="67"/>
        <end position="404"/>
    </location>
</feature>
<dbReference type="InterPro" id="IPR048381">
    <property type="entry name" value="GDH_C"/>
</dbReference>
<dbReference type="PANTHER" id="PTHR43403:SF1">
    <property type="entry name" value="NAD-SPECIFIC GLUTAMATE DEHYDROGENASE"/>
    <property type="match status" value="1"/>
</dbReference>
<evidence type="ECO:0000313" key="3">
    <source>
        <dbReference type="Proteomes" id="UP000599578"/>
    </source>
</evidence>
<name>A0A918DY26_9GAMM</name>
<evidence type="ECO:0000313" key="2">
    <source>
        <dbReference type="EMBL" id="GGO89497.1"/>
    </source>
</evidence>
<organism evidence="2 3">
    <name type="scientific">Marinobacterium nitratireducens</name>
    <dbReference type="NCBI Taxonomy" id="518897"/>
    <lineage>
        <taxon>Bacteria</taxon>
        <taxon>Pseudomonadati</taxon>
        <taxon>Pseudomonadota</taxon>
        <taxon>Gammaproteobacteria</taxon>
        <taxon>Oceanospirillales</taxon>
        <taxon>Oceanospirillaceae</taxon>
        <taxon>Marinobacterium</taxon>
    </lineage>
</organism>
<comment type="caution">
    <text evidence="2">The sequence shown here is derived from an EMBL/GenBank/DDBJ whole genome shotgun (WGS) entry which is preliminary data.</text>
</comment>
<dbReference type="Proteomes" id="UP000599578">
    <property type="component" value="Unassembled WGS sequence"/>
</dbReference>
<proteinExistence type="predicted"/>
<dbReference type="EMBL" id="BMLT01000026">
    <property type="protein sequence ID" value="GGO89497.1"/>
    <property type="molecule type" value="Genomic_DNA"/>
</dbReference>
<protein>
    <recommendedName>
        <fullName evidence="1">NAD-specific glutamate dehydrogenase C-terminal domain-containing protein</fullName>
    </recommendedName>
</protein>
<dbReference type="AlphaFoldDB" id="A0A918DY26"/>
<gene>
    <name evidence="2" type="ORF">GCM10011348_47380</name>
</gene>